<sequence>MNSLLDRIALLVTALALLLASWAVFRIGAEWVFPVLTLIALVALFAENARLRKKLREPGAEPWSRDKDPKA</sequence>
<reference evidence="2 3" key="1">
    <citation type="submission" date="2014-04" db="EMBL/GenBank/DDBJ databases">
        <authorList>
            <person name="Bishop-Lilly K.A."/>
            <person name="Broomall S.M."/>
            <person name="Chain P.S."/>
            <person name="Chertkov O."/>
            <person name="Coyne S.R."/>
            <person name="Daligault H.E."/>
            <person name="Davenport K.W."/>
            <person name="Erkkila T."/>
            <person name="Frey K.G."/>
            <person name="Gibbons H.S."/>
            <person name="Gu W."/>
            <person name="Jaissle J."/>
            <person name="Johnson S.L."/>
            <person name="Koroleva G.I."/>
            <person name="Ladner J.T."/>
            <person name="Lo C.-C."/>
            <person name="Minogue T.D."/>
            <person name="Munk C."/>
            <person name="Palacios G.F."/>
            <person name="Redden C.L."/>
            <person name="Rosenzweig C.N."/>
            <person name="Scholz M.B."/>
            <person name="Teshima H."/>
            <person name="Xu Y."/>
        </authorList>
    </citation>
    <scope>NUCLEOTIDE SEQUENCE [LARGE SCALE GENOMIC DNA]</scope>
    <source>
        <strain evidence="3">gladioli</strain>
    </source>
</reference>
<dbReference type="AlphaFoldDB" id="A0AAP8RZG8"/>
<evidence type="ECO:0000313" key="2">
    <source>
        <dbReference type="EMBL" id="KGC09739.1"/>
    </source>
</evidence>
<dbReference type="RefSeq" id="WP_036052462.1">
    <property type="nucleotide sequence ID" value="NZ_CADEQC010000002.1"/>
</dbReference>
<feature type="transmembrane region" description="Helical" evidence="1">
    <location>
        <begin position="33"/>
        <end position="51"/>
    </location>
</feature>
<dbReference type="EMBL" id="JPGG01000018">
    <property type="protein sequence ID" value="KGC09739.1"/>
    <property type="molecule type" value="Genomic_DNA"/>
</dbReference>
<proteinExistence type="predicted"/>
<dbReference type="Proteomes" id="UP000029590">
    <property type="component" value="Unassembled WGS sequence"/>
</dbReference>
<gene>
    <name evidence="2" type="ORF">DM48_6622</name>
</gene>
<evidence type="ECO:0000256" key="1">
    <source>
        <dbReference type="SAM" id="Phobius"/>
    </source>
</evidence>
<comment type="caution">
    <text evidence="2">The sequence shown here is derived from an EMBL/GenBank/DDBJ whole genome shotgun (WGS) entry which is preliminary data.</text>
</comment>
<name>A0AAP8RZG8_BURGA</name>
<dbReference type="KEGG" id="bgo:BM43_2273"/>
<evidence type="ECO:0000313" key="3">
    <source>
        <dbReference type="Proteomes" id="UP000029590"/>
    </source>
</evidence>
<keyword evidence="1" id="KW-1133">Transmembrane helix</keyword>
<organism evidence="2 3">
    <name type="scientific">Burkholderia gladioli</name>
    <name type="common">Pseudomonas marginata</name>
    <name type="synonym">Phytomonas marginata</name>
    <dbReference type="NCBI Taxonomy" id="28095"/>
    <lineage>
        <taxon>Bacteria</taxon>
        <taxon>Pseudomonadati</taxon>
        <taxon>Pseudomonadota</taxon>
        <taxon>Betaproteobacteria</taxon>
        <taxon>Burkholderiales</taxon>
        <taxon>Burkholderiaceae</taxon>
        <taxon>Burkholderia</taxon>
    </lineage>
</organism>
<protein>
    <submittedName>
        <fullName evidence="2">Membrane protein</fullName>
    </submittedName>
</protein>
<keyword evidence="1" id="KW-0812">Transmembrane</keyword>
<keyword evidence="1" id="KW-0472">Membrane</keyword>
<accession>A0AAP8RZG8</accession>